<feature type="domain" description="N-acetyltransferase" evidence="4">
    <location>
        <begin position="596"/>
        <end position="742"/>
    </location>
</feature>
<reference evidence="5 6" key="1">
    <citation type="journal article" date="2015" name="Genome Announc.">
        <title>Complete Genome Sequence of Methylobacterium aquaticum Strain 22A, Isolated from Racomitrium japonicum Moss.</title>
        <authorList>
            <person name="Tani A."/>
            <person name="Ogura Y."/>
            <person name="Hayashi T."/>
            <person name="Kimbara K."/>
        </authorList>
    </citation>
    <scope>NUCLEOTIDE SEQUENCE [LARGE SCALE GENOMIC DNA]</scope>
    <source>
        <strain evidence="5 6">MA-22A</strain>
        <plasmid evidence="6">Plasmid pMaq22A_1p DNA</plasmid>
    </source>
</reference>
<name>A0A0C6FVQ3_9HYPH</name>
<keyword evidence="2" id="KW-0012">Acyltransferase</keyword>
<dbReference type="GO" id="GO:0016747">
    <property type="term" value="F:acyltransferase activity, transferring groups other than amino-acyl groups"/>
    <property type="evidence" value="ECO:0007669"/>
    <property type="project" value="InterPro"/>
</dbReference>
<feature type="compositionally biased region" description="Basic residues" evidence="3">
    <location>
        <begin position="286"/>
        <end position="295"/>
    </location>
</feature>
<feature type="compositionally biased region" description="Low complexity" evidence="3">
    <location>
        <begin position="560"/>
        <end position="569"/>
    </location>
</feature>
<evidence type="ECO:0000256" key="1">
    <source>
        <dbReference type="ARBA" id="ARBA00022679"/>
    </source>
</evidence>
<feature type="region of interest" description="Disordered" evidence="3">
    <location>
        <begin position="473"/>
        <end position="579"/>
    </location>
</feature>
<keyword evidence="5" id="KW-0614">Plasmid</keyword>
<dbReference type="PANTHER" id="PTHR43877:SF2">
    <property type="entry name" value="AMINOALKYLPHOSPHONATE N-ACETYLTRANSFERASE-RELATED"/>
    <property type="match status" value="1"/>
</dbReference>
<evidence type="ECO:0000313" key="5">
    <source>
        <dbReference type="EMBL" id="BAQ49679.1"/>
    </source>
</evidence>
<organism evidence="5 6">
    <name type="scientific">Methylobacterium aquaticum</name>
    <dbReference type="NCBI Taxonomy" id="270351"/>
    <lineage>
        <taxon>Bacteria</taxon>
        <taxon>Pseudomonadati</taxon>
        <taxon>Pseudomonadota</taxon>
        <taxon>Alphaproteobacteria</taxon>
        <taxon>Hyphomicrobiales</taxon>
        <taxon>Methylobacteriaceae</taxon>
        <taxon>Methylobacterium</taxon>
    </lineage>
</organism>
<gene>
    <name evidence="5" type="primary">rimI</name>
    <name evidence="5" type="ORF">Maq22A_1p37490</name>
</gene>
<proteinExistence type="predicted"/>
<feature type="compositionally biased region" description="Basic and acidic residues" evidence="3">
    <location>
        <begin position="1"/>
        <end position="12"/>
    </location>
</feature>
<dbReference type="InterPro" id="IPR016181">
    <property type="entry name" value="Acyl_CoA_acyltransferase"/>
</dbReference>
<accession>A0A0C6FVQ3</accession>
<feature type="compositionally biased region" description="Low complexity" evidence="3">
    <location>
        <begin position="137"/>
        <end position="156"/>
    </location>
</feature>
<evidence type="ECO:0000256" key="3">
    <source>
        <dbReference type="SAM" id="MobiDB-lite"/>
    </source>
</evidence>
<evidence type="ECO:0000313" key="6">
    <source>
        <dbReference type="Proteomes" id="UP000061432"/>
    </source>
</evidence>
<feature type="compositionally biased region" description="Basic and acidic residues" evidence="3">
    <location>
        <begin position="169"/>
        <end position="179"/>
    </location>
</feature>
<dbReference type="EMBL" id="AP014705">
    <property type="protein sequence ID" value="BAQ49679.1"/>
    <property type="molecule type" value="Genomic_DNA"/>
</dbReference>
<keyword evidence="1 5" id="KW-0808">Transferase</keyword>
<dbReference type="PROSITE" id="PS51186">
    <property type="entry name" value="GNAT"/>
    <property type="match status" value="1"/>
</dbReference>
<dbReference type="AlphaFoldDB" id="A0A0C6FVQ3"/>
<feature type="compositionally biased region" description="Basic and acidic residues" evidence="3">
    <location>
        <begin position="316"/>
        <end position="325"/>
    </location>
</feature>
<reference evidence="6" key="2">
    <citation type="submission" date="2015-01" db="EMBL/GenBank/DDBJ databases">
        <title>Complete genome sequence of Methylobacterium aquaticum strain 22A.</title>
        <authorList>
            <person name="Tani A."/>
            <person name="Ogura Y."/>
            <person name="Hayashi T."/>
        </authorList>
    </citation>
    <scope>NUCLEOTIDE SEQUENCE [LARGE SCALE GENOMIC DNA]</scope>
    <source>
        <strain evidence="6">MA-22A</strain>
        <plasmid evidence="6">Plasmid pMaq22A_1p DNA</plasmid>
    </source>
</reference>
<dbReference type="PATRIC" id="fig|270351.10.peg.6773"/>
<feature type="compositionally biased region" description="Basic and acidic residues" evidence="3">
    <location>
        <begin position="74"/>
        <end position="85"/>
    </location>
</feature>
<evidence type="ECO:0000256" key="2">
    <source>
        <dbReference type="ARBA" id="ARBA00023315"/>
    </source>
</evidence>
<feature type="compositionally biased region" description="Basic residues" evidence="3">
    <location>
        <begin position="250"/>
        <end position="260"/>
    </location>
</feature>
<dbReference type="KEGG" id="maqu:Maq22A_1p37490"/>
<feature type="compositionally biased region" description="Basic and acidic residues" evidence="3">
    <location>
        <begin position="429"/>
        <end position="439"/>
    </location>
</feature>
<feature type="compositionally biased region" description="Pro residues" evidence="3">
    <location>
        <begin position="157"/>
        <end position="167"/>
    </location>
</feature>
<feature type="compositionally biased region" description="Basic and acidic residues" evidence="3">
    <location>
        <begin position="110"/>
        <end position="122"/>
    </location>
</feature>
<feature type="region of interest" description="Disordered" evidence="3">
    <location>
        <begin position="373"/>
        <end position="439"/>
    </location>
</feature>
<dbReference type="PANTHER" id="PTHR43877">
    <property type="entry name" value="AMINOALKYLPHOSPHONATE N-ACETYLTRANSFERASE-RELATED-RELATED"/>
    <property type="match status" value="1"/>
</dbReference>
<feature type="compositionally biased region" description="Basic and acidic residues" evidence="3">
    <location>
        <begin position="570"/>
        <end position="579"/>
    </location>
</feature>
<geneLocation type="plasmid" evidence="6">
    <name>pMaq22A_1p DNA</name>
</geneLocation>
<feature type="region of interest" description="Disordered" evidence="3">
    <location>
        <begin position="1"/>
        <end position="205"/>
    </location>
</feature>
<dbReference type="Pfam" id="PF00583">
    <property type="entry name" value="Acetyltransf_1"/>
    <property type="match status" value="1"/>
</dbReference>
<feature type="compositionally biased region" description="Basic and acidic residues" evidence="3">
    <location>
        <begin position="268"/>
        <end position="285"/>
    </location>
</feature>
<dbReference type="InterPro" id="IPR000182">
    <property type="entry name" value="GNAT_dom"/>
</dbReference>
<evidence type="ECO:0000259" key="4">
    <source>
        <dbReference type="PROSITE" id="PS51186"/>
    </source>
</evidence>
<dbReference type="Gene3D" id="3.40.630.30">
    <property type="match status" value="1"/>
</dbReference>
<feature type="compositionally biased region" description="Low complexity" evidence="3">
    <location>
        <begin position="392"/>
        <end position="404"/>
    </location>
</feature>
<protein>
    <submittedName>
        <fullName evidence="5">GCN5 family acetyltransferase</fullName>
    </submittedName>
</protein>
<dbReference type="Proteomes" id="UP000061432">
    <property type="component" value="Plasmid pMaq22A_1p"/>
</dbReference>
<feature type="compositionally biased region" description="Basic residues" evidence="3">
    <location>
        <begin position="505"/>
        <end position="515"/>
    </location>
</feature>
<dbReference type="InterPro" id="IPR050832">
    <property type="entry name" value="Bact_Acetyltransf"/>
</dbReference>
<feature type="compositionally biased region" description="Basic and acidic residues" evidence="3">
    <location>
        <begin position="516"/>
        <end position="536"/>
    </location>
</feature>
<feature type="region of interest" description="Disordered" evidence="3">
    <location>
        <begin position="237"/>
        <end position="325"/>
    </location>
</feature>
<feature type="compositionally biased region" description="Low complexity" evidence="3">
    <location>
        <begin position="86"/>
        <end position="104"/>
    </location>
</feature>
<sequence>MARAPRPLERPSRRGAFSSGAGRAIQPGDRQQRGARSGPAPYPPGHHDDLALAPRAPRRPALLRRPQPGGLRPGRADPARPERPAAARARPGALRPAALPLRRGGAAREGPGRRPVRGERRAAAGAARLPRLRCLARHPLPARQGPPGRPGRTVPAPALPPRLPLYPPGRRERSARRGADAGALPAGPVRLRSHHHRQAAAGQSRLRRLPAALSAQQAGRARRADLVPRRQLLPLPRPRPALRALGPGARRQRRGRRRAGRIPGLPRVLDRDAAEGRRPGGDLRAPRRAVLHRRVPVPGLSGRRDRGRRALHAHSAPRDGDGRPRAADLDVLHRRERPPPFGRLPPRAARFRRAPDAVGRRRVDLAAPAQPQGALGLGLRGPQPEGVRADAARPGVRGLPGPRGVLPPPPGLLGRAAGRVGRGHGAPRRAADRERDPRQHRGLLAAEAALQARRGGGAVLQDPLARRDRRLASRRAGGEHLRRPHHGERRHGGCERAAHPALPRRLLRRRPRLLAHRPEGGRDRALDHRRQDHRDLPGAQPPREGVPRGDRRAARRGRAVDGAARFPARARPDPDRDLDLSVEGRVSARPAQAPAVTIRPARPEDLDALVALEAAAFATDRAERRAIRHAIGSPSISLLVALDDAVLVGAATIERRRGSRRARLSSIAVAPSRAGTGLGRVLLTAAEAEALARECDRLRLEVREDNGAGIRLYERSGYRRFETVPDYYEDGTTAWRYEKPLAGEGAGGAVPDPS</sequence>
<dbReference type="SUPFAM" id="SSF55729">
    <property type="entry name" value="Acyl-CoA N-acyltransferases (Nat)"/>
    <property type="match status" value="1"/>
</dbReference>